<dbReference type="AlphaFoldDB" id="A0A816AFC2"/>
<reference evidence="1" key="1">
    <citation type="submission" date="2021-02" db="EMBL/GenBank/DDBJ databases">
        <authorList>
            <person name="Nowell W R."/>
        </authorList>
    </citation>
    <scope>NUCLEOTIDE SEQUENCE</scope>
</reference>
<sequence>MMKTLLDRQTDENNEYILASKNPRRAIVYQDFLWSYMILQDLTRFYSSTWFDNVNCTTRRHALDISNKLELLRLASTYTEKLAEEDKIEFVHHLTISRKIRSYYAEDVEAKSLNEITNVKLSANDKNITEAVLNGAKYKTFIKTNVKGVRYSTVEDP</sequence>
<proteinExistence type="predicted"/>
<dbReference type="Proteomes" id="UP000681722">
    <property type="component" value="Unassembled WGS sequence"/>
</dbReference>
<dbReference type="EMBL" id="CAJOBC010100718">
    <property type="protein sequence ID" value="CAF4469028.1"/>
    <property type="molecule type" value="Genomic_DNA"/>
</dbReference>
<comment type="caution">
    <text evidence="1">The sequence shown here is derived from an EMBL/GenBank/DDBJ whole genome shotgun (WGS) entry which is preliminary data.</text>
</comment>
<name>A0A816AFC2_9BILA</name>
<evidence type="ECO:0000313" key="1">
    <source>
        <dbReference type="EMBL" id="CAF1594886.1"/>
    </source>
</evidence>
<protein>
    <submittedName>
        <fullName evidence="1">Uncharacterized protein</fullName>
    </submittedName>
</protein>
<keyword evidence="3" id="KW-1185">Reference proteome</keyword>
<accession>A0A816AFC2</accession>
<dbReference type="Proteomes" id="UP000663829">
    <property type="component" value="Unassembled WGS sequence"/>
</dbReference>
<evidence type="ECO:0000313" key="3">
    <source>
        <dbReference type="Proteomes" id="UP000663829"/>
    </source>
</evidence>
<evidence type="ECO:0000313" key="2">
    <source>
        <dbReference type="EMBL" id="CAF4469028.1"/>
    </source>
</evidence>
<organism evidence="1 3">
    <name type="scientific">Didymodactylos carnosus</name>
    <dbReference type="NCBI Taxonomy" id="1234261"/>
    <lineage>
        <taxon>Eukaryota</taxon>
        <taxon>Metazoa</taxon>
        <taxon>Spiralia</taxon>
        <taxon>Gnathifera</taxon>
        <taxon>Rotifera</taxon>
        <taxon>Eurotatoria</taxon>
        <taxon>Bdelloidea</taxon>
        <taxon>Philodinida</taxon>
        <taxon>Philodinidae</taxon>
        <taxon>Didymodactylos</taxon>
    </lineage>
</organism>
<dbReference type="EMBL" id="CAJNOQ010034453">
    <property type="protein sequence ID" value="CAF1594886.1"/>
    <property type="molecule type" value="Genomic_DNA"/>
</dbReference>
<gene>
    <name evidence="1" type="ORF">GPM918_LOCUS42009</name>
    <name evidence="2" type="ORF">SRO942_LOCUS43169</name>
</gene>